<evidence type="ECO:0000313" key="2">
    <source>
        <dbReference type="WBParaSite" id="PSAMB.scaffold1905size26793.g15440.t1"/>
    </source>
</evidence>
<dbReference type="WBParaSite" id="PSAMB.scaffold1905size26793.g15440.t1">
    <property type="protein sequence ID" value="PSAMB.scaffold1905size26793.g15440.t1"/>
    <property type="gene ID" value="PSAMB.scaffold1905size26793.g15440"/>
</dbReference>
<protein>
    <submittedName>
        <fullName evidence="2">Uncharacterized protein</fullName>
    </submittedName>
</protein>
<dbReference type="Proteomes" id="UP000887566">
    <property type="component" value="Unplaced"/>
</dbReference>
<keyword evidence="1" id="KW-1185">Reference proteome</keyword>
<proteinExistence type="predicted"/>
<name>A0A914VHK9_9BILA</name>
<sequence>MTFVLTSEPNGSAISKRTEYAIRNLKKHECRYRLINLGTEEGAEWDKKVKEWERSVLGEKWFEDWNDLNKQEIKWKEISQNCQQCEWSKTEDGGIKPTRTCETCKISGVPLKKKRHEMELEKRNLTIERRPLFANAEKTLIGSILDFEIALENEQSGLAAFLGCATQEAILGRMKLLQDAINVINNIDELIL</sequence>
<evidence type="ECO:0000313" key="1">
    <source>
        <dbReference type="Proteomes" id="UP000887566"/>
    </source>
</evidence>
<dbReference type="AlphaFoldDB" id="A0A914VHK9"/>
<reference evidence="2" key="1">
    <citation type="submission" date="2022-11" db="UniProtKB">
        <authorList>
            <consortium name="WormBaseParasite"/>
        </authorList>
    </citation>
    <scope>IDENTIFICATION</scope>
</reference>
<accession>A0A914VHK9</accession>
<organism evidence="1 2">
    <name type="scientific">Plectus sambesii</name>
    <dbReference type="NCBI Taxonomy" id="2011161"/>
    <lineage>
        <taxon>Eukaryota</taxon>
        <taxon>Metazoa</taxon>
        <taxon>Ecdysozoa</taxon>
        <taxon>Nematoda</taxon>
        <taxon>Chromadorea</taxon>
        <taxon>Plectida</taxon>
        <taxon>Plectina</taxon>
        <taxon>Plectoidea</taxon>
        <taxon>Plectidae</taxon>
        <taxon>Plectus</taxon>
    </lineage>
</organism>